<dbReference type="AlphaFoldDB" id="A0A3A4ZCN3"/>
<accession>A0A3A4ZCN3</accession>
<dbReference type="EMBL" id="QZJF01000017">
    <property type="protein sequence ID" value="RJR27004.1"/>
    <property type="molecule type" value="Genomic_DNA"/>
</dbReference>
<proteinExistence type="predicted"/>
<evidence type="ECO:0000313" key="1">
    <source>
        <dbReference type="EMBL" id="RJR27004.1"/>
    </source>
</evidence>
<sequence length="88" mass="10618">MPDKSLLYTKINPKNKAEEKMAEKMEELFSKYLLIEMTKELTEEDLTKAENTKFRYPYQVAEFLKTHIPDFKNKYAKLVDKFIEEYVQ</sequence>
<name>A0A3A4ZCN3_UNCKA</name>
<dbReference type="Proteomes" id="UP000265540">
    <property type="component" value="Unassembled WGS sequence"/>
</dbReference>
<evidence type="ECO:0000313" key="2">
    <source>
        <dbReference type="Proteomes" id="UP000265540"/>
    </source>
</evidence>
<protein>
    <submittedName>
        <fullName evidence="1">Uncharacterized protein</fullName>
    </submittedName>
</protein>
<organism evidence="1 2">
    <name type="scientific">candidate division WWE3 bacterium</name>
    <dbReference type="NCBI Taxonomy" id="2053526"/>
    <lineage>
        <taxon>Bacteria</taxon>
        <taxon>Katanobacteria</taxon>
    </lineage>
</organism>
<comment type="caution">
    <text evidence="1">The sequence shown here is derived from an EMBL/GenBank/DDBJ whole genome shotgun (WGS) entry which is preliminary data.</text>
</comment>
<gene>
    <name evidence="1" type="ORF">C4561_04480</name>
</gene>
<reference evidence="1 2" key="1">
    <citation type="journal article" date="2017" name="ISME J.">
        <title>Energy and carbon metabolisms in a deep terrestrial subsurface fluid microbial community.</title>
        <authorList>
            <person name="Momper L."/>
            <person name="Jungbluth S.P."/>
            <person name="Lee M.D."/>
            <person name="Amend J.P."/>
        </authorList>
    </citation>
    <scope>NUCLEOTIDE SEQUENCE [LARGE SCALE GENOMIC DNA]</scope>
    <source>
        <strain evidence="1">SURF_46</strain>
    </source>
</reference>